<proteinExistence type="predicted"/>
<evidence type="ECO:0000313" key="1">
    <source>
        <dbReference type="EMBL" id="NYE73822.1"/>
    </source>
</evidence>
<comment type="caution">
    <text evidence="1">The sequence shown here is derived from an EMBL/GenBank/DDBJ whole genome shotgun (WGS) entry which is preliminary data.</text>
</comment>
<dbReference type="AlphaFoldDB" id="A0A7Y9IBV5"/>
<protein>
    <submittedName>
        <fullName evidence="1">Uncharacterized protein</fullName>
    </submittedName>
</protein>
<gene>
    <name evidence="1" type="ORF">BKA15_005151</name>
</gene>
<dbReference type="EMBL" id="JACCBU010000001">
    <property type="protein sequence ID" value="NYE73822.1"/>
    <property type="molecule type" value="Genomic_DNA"/>
</dbReference>
<sequence length="41" mass="4069">MPSPALGAGSRFTPDGAAAVVDLCAAHDQRPGSAVHQPKPS</sequence>
<name>A0A7Y9IBV5_9ACTN</name>
<reference evidence="1 2" key="1">
    <citation type="submission" date="2020-07" db="EMBL/GenBank/DDBJ databases">
        <title>Sequencing the genomes of 1000 actinobacteria strains.</title>
        <authorList>
            <person name="Klenk H.-P."/>
        </authorList>
    </citation>
    <scope>NUCLEOTIDE SEQUENCE [LARGE SCALE GENOMIC DNA]</scope>
    <source>
        <strain evidence="1 2">DSM 22083</strain>
    </source>
</reference>
<organism evidence="1 2">
    <name type="scientific">Microlunatus parietis</name>
    <dbReference type="NCBI Taxonomy" id="682979"/>
    <lineage>
        <taxon>Bacteria</taxon>
        <taxon>Bacillati</taxon>
        <taxon>Actinomycetota</taxon>
        <taxon>Actinomycetes</taxon>
        <taxon>Propionibacteriales</taxon>
        <taxon>Propionibacteriaceae</taxon>
        <taxon>Microlunatus</taxon>
    </lineage>
</organism>
<accession>A0A7Y9IBV5</accession>
<keyword evidence="2" id="KW-1185">Reference proteome</keyword>
<dbReference type="Proteomes" id="UP000569914">
    <property type="component" value="Unassembled WGS sequence"/>
</dbReference>
<evidence type="ECO:0000313" key="2">
    <source>
        <dbReference type="Proteomes" id="UP000569914"/>
    </source>
</evidence>